<proteinExistence type="predicted"/>
<evidence type="ECO:0000313" key="2">
    <source>
        <dbReference type="Proteomes" id="UP000054166"/>
    </source>
</evidence>
<gene>
    <name evidence="1" type="ORF">PILCRDRAFT_255586</name>
</gene>
<sequence>MNMTMPYIYWEFRKGPQMSLCMYGRRSGASLMRTNDDSSYGVISVHLFSVVATALCSRGIR</sequence>
<organism evidence="1 2">
    <name type="scientific">Piloderma croceum (strain F 1598)</name>
    <dbReference type="NCBI Taxonomy" id="765440"/>
    <lineage>
        <taxon>Eukaryota</taxon>
        <taxon>Fungi</taxon>
        <taxon>Dikarya</taxon>
        <taxon>Basidiomycota</taxon>
        <taxon>Agaricomycotina</taxon>
        <taxon>Agaricomycetes</taxon>
        <taxon>Agaricomycetidae</taxon>
        <taxon>Atheliales</taxon>
        <taxon>Atheliaceae</taxon>
        <taxon>Piloderma</taxon>
    </lineage>
</organism>
<reference evidence="2" key="2">
    <citation type="submission" date="2015-01" db="EMBL/GenBank/DDBJ databases">
        <title>Evolutionary Origins and Diversification of the Mycorrhizal Mutualists.</title>
        <authorList>
            <consortium name="DOE Joint Genome Institute"/>
            <consortium name="Mycorrhizal Genomics Consortium"/>
            <person name="Kohler A."/>
            <person name="Kuo A."/>
            <person name="Nagy L.G."/>
            <person name="Floudas D."/>
            <person name="Copeland A."/>
            <person name="Barry K.W."/>
            <person name="Cichocki N."/>
            <person name="Veneault-Fourrey C."/>
            <person name="LaButti K."/>
            <person name="Lindquist E.A."/>
            <person name="Lipzen A."/>
            <person name="Lundell T."/>
            <person name="Morin E."/>
            <person name="Murat C."/>
            <person name="Riley R."/>
            <person name="Ohm R."/>
            <person name="Sun H."/>
            <person name="Tunlid A."/>
            <person name="Henrissat B."/>
            <person name="Grigoriev I.V."/>
            <person name="Hibbett D.S."/>
            <person name="Martin F."/>
        </authorList>
    </citation>
    <scope>NUCLEOTIDE SEQUENCE [LARGE SCALE GENOMIC DNA]</scope>
    <source>
        <strain evidence="2">F 1598</strain>
    </source>
</reference>
<dbReference type="InParanoid" id="A0A0C3FVC2"/>
<evidence type="ECO:0000313" key="1">
    <source>
        <dbReference type="EMBL" id="KIM88385.1"/>
    </source>
</evidence>
<accession>A0A0C3FVC2</accession>
<dbReference type="Proteomes" id="UP000054166">
    <property type="component" value="Unassembled WGS sequence"/>
</dbReference>
<name>A0A0C3FVC2_PILCF</name>
<dbReference type="AlphaFoldDB" id="A0A0C3FVC2"/>
<protein>
    <submittedName>
        <fullName evidence="1">Uncharacterized protein</fullName>
    </submittedName>
</protein>
<dbReference type="EMBL" id="KN832977">
    <property type="protein sequence ID" value="KIM88385.1"/>
    <property type="molecule type" value="Genomic_DNA"/>
</dbReference>
<dbReference type="HOGENOM" id="CLU_2923445_0_0_1"/>
<reference evidence="1 2" key="1">
    <citation type="submission" date="2014-04" db="EMBL/GenBank/DDBJ databases">
        <authorList>
            <consortium name="DOE Joint Genome Institute"/>
            <person name="Kuo A."/>
            <person name="Tarkka M."/>
            <person name="Buscot F."/>
            <person name="Kohler A."/>
            <person name="Nagy L.G."/>
            <person name="Floudas D."/>
            <person name="Copeland A."/>
            <person name="Barry K.W."/>
            <person name="Cichocki N."/>
            <person name="Veneault-Fourrey C."/>
            <person name="LaButti K."/>
            <person name="Lindquist E.A."/>
            <person name="Lipzen A."/>
            <person name="Lundell T."/>
            <person name="Morin E."/>
            <person name="Murat C."/>
            <person name="Sun H."/>
            <person name="Tunlid A."/>
            <person name="Henrissat B."/>
            <person name="Grigoriev I.V."/>
            <person name="Hibbett D.S."/>
            <person name="Martin F."/>
            <person name="Nordberg H.P."/>
            <person name="Cantor M.N."/>
            <person name="Hua S.X."/>
        </authorList>
    </citation>
    <scope>NUCLEOTIDE SEQUENCE [LARGE SCALE GENOMIC DNA]</scope>
    <source>
        <strain evidence="1 2">F 1598</strain>
    </source>
</reference>
<keyword evidence="2" id="KW-1185">Reference proteome</keyword>